<evidence type="ECO:0000256" key="7">
    <source>
        <dbReference type="ARBA" id="ARBA00023136"/>
    </source>
</evidence>
<evidence type="ECO:0000256" key="2">
    <source>
        <dbReference type="ARBA" id="ARBA00006117"/>
    </source>
</evidence>
<feature type="transmembrane region" description="Helical" evidence="8">
    <location>
        <begin position="32"/>
        <end position="49"/>
    </location>
</feature>
<protein>
    <submittedName>
        <fullName evidence="9">Sugar transport protein</fullName>
    </submittedName>
</protein>
<dbReference type="Pfam" id="PF06800">
    <property type="entry name" value="Sugar_transport"/>
    <property type="match status" value="1"/>
</dbReference>
<keyword evidence="4 9" id="KW-0762">Sugar transport</keyword>
<accession>A0ABY0MB75</accession>
<reference evidence="9 10" key="1">
    <citation type="submission" date="2016-10" db="EMBL/GenBank/DDBJ databases">
        <authorList>
            <person name="Varghese N."/>
            <person name="Submissions S."/>
        </authorList>
    </citation>
    <scope>NUCLEOTIDE SEQUENCE [LARGE SCALE GENOMIC DNA]</scope>
    <source>
        <strain evidence="9 10">ATCC 43761</strain>
    </source>
</reference>
<comment type="subcellular location">
    <subcellularLocation>
        <location evidence="1">Cell membrane</location>
        <topology evidence="1">Multi-pass membrane protein</topology>
    </subcellularLocation>
</comment>
<evidence type="ECO:0000256" key="1">
    <source>
        <dbReference type="ARBA" id="ARBA00004651"/>
    </source>
</evidence>
<feature type="transmembrane region" description="Helical" evidence="8">
    <location>
        <begin position="56"/>
        <end position="78"/>
    </location>
</feature>
<dbReference type="InterPro" id="IPR010651">
    <property type="entry name" value="Sugar_transport"/>
</dbReference>
<organism evidence="9 10">
    <name type="scientific">Lactobacillus kefiranofaciens</name>
    <dbReference type="NCBI Taxonomy" id="267818"/>
    <lineage>
        <taxon>Bacteria</taxon>
        <taxon>Bacillati</taxon>
        <taxon>Bacillota</taxon>
        <taxon>Bacilli</taxon>
        <taxon>Lactobacillales</taxon>
        <taxon>Lactobacillaceae</taxon>
        <taxon>Lactobacillus</taxon>
    </lineage>
</organism>
<evidence type="ECO:0000256" key="8">
    <source>
        <dbReference type="SAM" id="Phobius"/>
    </source>
</evidence>
<comment type="similarity">
    <text evidence="2">Belongs to the GRP transporter (TC 2.A.7.5) family.</text>
</comment>
<comment type="caution">
    <text evidence="9">The sequence shown here is derived from an EMBL/GenBank/DDBJ whole genome shotgun (WGS) entry which is preliminary data.</text>
</comment>
<gene>
    <name evidence="9" type="ORF">SAMN02983011_00097</name>
</gene>
<dbReference type="Proteomes" id="UP000181860">
    <property type="component" value="Unassembled WGS sequence"/>
</dbReference>
<sequence length="82" mass="8802">MALLIALINIVGWVLIPLTVKGSPAHQIAGMGLGAFITAFITAFIIYLCTRPAFDAATWGVAFIAGMLWTNGTIHLLYAHRC</sequence>
<evidence type="ECO:0000313" key="9">
    <source>
        <dbReference type="EMBL" id="SDA37333.1"/>
    </source>
</evidence>
<evidence type="ECO:0000256" key="3">
    <source>
        <dbReference type="ARBA" id="ARBA00022448"/>
    </source>
</evidence>
<evidence type="ECO:0000256" key="5">
    <source>
        <dbReference type="ARBA" id="ARBA00022692"/>
    </source>
</evidence>
<proteinExistence type="inferred from homology"/>
<evidence type="ECO:0000256" key="4">
    <source>
        <dbReference type="ARBA" id="ARBA00022597"/>
    </source>
</evidence>
<keyword evidence="7 8" id="KW-0472">Membrane</keyword>
<dbReference type="EMBL" id="FMXC01000001">
    <property type="protein sequence ID" value="SDA37333.1"/>
    <property type="molecule type" value="Genomic_DNA"/>
</dbReference>
<evidence type="ECO:0000313" key="10">
    <source>
        <dbReference type="Proteomes" id="UP000181860"/>
    </source>
</evidence>
<evidence type="ECO:0000256" key="6">
    <source>
        <dbReference type="ARBA" id="ARBA00022989"/>
    </source>
</evidence>
<keyword evidence="5 8" id="KW-0812">Transmembrane</keyword>
<keyword evidence="6 8" id="KW-1133">Transmembrane helix</keyword>
<keyword evidence="10" id="KW-1185">Reference proteome</keyword>
<keyword evidence="3" id="KW-0813">Transport</keyword>
<name>A0ABY0MB75_9LACO</name>